<feature type="compositionally biased region" description="Basic and acidic residues" evidence="1">
    <location>
        <begin position="131"/>
        <end position="149"/>
    </location>
</feature>
<evidence type="ECO:0000313" key="3">
    <source>
        <dbReference type="Proteomes" id="UP000224634"/>
    </source>
</evidence>
<dbReference type="InterPro" id="IPR013226">
    <property type="entry name" value="Pal1"/>
</dbReference>
<reference evidence="2 3" key="1">
    <citation type="submission" date="2017-10" db="EMBL/GenBank/DDBJ databases">
        <title>Comparative genomics in systemic dimorphic fungi from Ajellomycetaceae.</title>
        <authorList>
            <person name="Munoz J.F."/>
            <person name="Mcewen J.G."/>
            <person name="Clay O.K."/>
            <person name="Cuomo C.A."/>
        </authorList>
    </citation>
    <scope>NUCLEOTIDE SEQUENCE [LARGE SCALE GENOMIC DNA]</scope>
    <source>
        <strain evidence="2 3">UAMH7299</strain>
    </source>
</reference>
<evidence type="ECO:0000313" key="2">
    <source>
        <dbReference type="EMBL" id="PGH20390.1"/>
    </source>
</evidence>
<feature type="compositionally biased region" description="Polar residues" evidence="1">
    <location>
        <begin position="399"/>
        <end position="408"/>
    </location>
</feature>
<feature type="compositionally biased region" description="Basic and acidic residues" evidence="1">
    <location>
        <begin position="100"/>
        <end position="109"/>
    </location>
</feature>
<protein>
    <recommendedName>
        <fullName evidence="4">Pal1 cell morphology protein</fullName>
    </recommendedName>
</protein>
<dbReference type="EMBL" id="PDNA01000040">
    <property type="protein sequence ID" value="PGH20390.1"/>
    <property type="molecule type" value="Genomic_DNA"/>
</dbReference>
<feature type="compositionally biased region" description="Basic residues" evidence="1">
    <location>
        <begin position="119"/>
        <end position="130"/>
    </location>
</feature>
<comment type="caution">
    <text evidence="2">The sequence shown here is derived from an EMBL/GenBank/DDBJ whole genome shotgun (WGS) entry which is preliminary data.</text>
</comment>
<feature type="compositionally biased region" description="Pro residues" evidence="1">
    <location>
        <begin position="37"/>
        <end position="49"/>
    </location>
</feature>
<feature type="compositionally biased region" description="Basic and acidic residues" evidence="1">
    <location>
        <begin position="177"/>
        <end position="214"/>
    </location>
</feature>
<name>A0A2B7YGT6_POLH7</name>
<dbReference type="PANTHER" id="PTHR28307">
    <property type="entry name" value="PROTEIN PAL1"/>
    <property type="match status" value="1"/>
</dbReference>
<feature type="region of interest" description="Disordered" evidence="1">
    <location>
        <begin position="451"/>
        <end position="508"/>
    </location>
</feature>
<feature type="region of interest" description="Disordered" evidence="1">
    <location>
        <begin position="343"/>
        <end position="430"/>
    </location>
</feature>
<dbReference type="PANTHER" id="PTHR28307:SF2">
    <property type="entry name" value="PROTEIN PAL1"/>
    <property type="match status" value="1"/>
</dbReference>
<feature type="region of interest" description="Disordered" evidence="1">
    <location>
        <begin position="1"/>
        <end position="221"/>
    </location>
</feature>
<gene>
    <name evidence="2" type="ORF">AJ80_03535</name>
</gene>
<feature type="compositionally biased region" description="Polar residues" evidence="1">
    <location>
        <begin position="15"/>
        <end position="32"/>
    </location>
</feature>
<proteinExistence type="predicted"/>
<dbReference type="STRING" id="1447883.A0A2B7YGT6"/>
<dbReference type="OrthoDB" id="5352132at2759"/>
<dbReference type="GO" id="GO:0005737">
    <property type="term" value="C:cytoplasm"/>
    <property type="evidence" value="ECO:0007669"/>
    <property type="project" value="TreeGrafter"/>
</dbReference>
<evidence type="ECO:0008006" key="4">
    <source>
        <dbReference type="Google" id="ProtNLM"/>
    </source>
</evidence>
<keyword evidence="3" id="KW-1185">Reference proteome</keyword>
<evidence type="ECO:0000256" key="1">
    <source>
        <dbReference type="SAM" id="MobiDB-lite"/>
    </source>
</evidence>
<feature type="compositionally biased region" description="Polar residues" evidence="1">
    <location>
        <begin position="379"/>
        <end position="388"/>
    </location>
</feature>
<organism evidence="2 3">
    <name type="scientific">Polytolypa hystricis (strain UAMH7299)</name>
    <dbReference type="NCBI Taxonomy" id="1447883"/>
    <lineage>
        <taxon>Eukaryota</taxon>
        <taxon>Fungi</taxon>
        <taxon>Dikarya</taxon>
        <taxon>Ascomycota</taxon>
        <taxon>Pezizomycotina</taxon>
        <taxon>Eurotiomycetes</taxon>
        <taxon>Eurotiomycetidae</taxon>
        <taxon>Onygenales</taxon>
        <taxon>Onygenales incertae sedis</taxon>
        <taxon>Polytolypa</taxon>
    </lineage>
</organism>
<dbReference type="Pfam" id="PF08316">
    <property type="entry name" value="Pal1"/>
    <property type="match status" value="1"/>
</dbReference>
<accession>A0A2B7YGT6</accession>
<dbReference type="Proteomes" id="UP000224634">
    <property type="component" value="Unassembled WGS sequence"/>
</dbReference>
<sequence length="508" mass="55768">MSLAPISVPDRQPSPRLTVNLGSNNPFRNLATSPTSLSPPSPGPRPPRPLSTNPFLDDSESLSLHSAIGANMSPNKPSPGEPPLTGHALELFENLSLDSKPSKPVERRPAPPRPENVPPHHRPSQRQPRRPSKDEPGSRREGRPRRDPLDIFADPEPPKAGSHRRPRRNSDSSLMERPPKPMSPEDERRRRERRRGKEKEREREGSGKSREGKSRSKRGPGYKLDIIDKLDVTSIYGAGLFHHDGPFDACNPHRNRKGVRAAPMQAFPKDSRNMALGGAGPNNSNLDLNLFHGRTTEGYTDFGSSVAKYKEPVSFSSTTRVEPIHGAESMGLGTSTFLEGAPASRVAIQQHRSEEIQASQSGGGLQRKKSLAQKIRGINTRSSSSGRMTSPEPYLDPGRSTTSPIRSASSRRRNDKNPFFQDYDDAYDKKSAKIQEATDENIKDDHISVVRPRATSSPKVLTETIDGAAEDQTKPAGPTGSGSSSGGFMNRVKSLRRPRPERRGTTHA</sequence>
<dbReference type="AlphaFoldDB" id="A0A2B7YGT6"/>